<evidence type="ECO:0000256" key="1">
    <source>
        <dbReference type="SAM" id="MobiDB-lite"/>
    </source>
</evidence>
<dbReference type="PANTHER" id="PTHR32305">
    <property type="match status" value="1"/>
</dbReference>
<feature type="region of interest" description="Disordered" evidence="1">
    <location>
        <begin position="109"/>
        <end position="133"/>
    </location>
</feature>
<dbReference type="EC" id="3.1.-.-" evidence="2"/>
<dbReference type="Pfam" id="PF05593">
    <property type="entry name" value="RHS_repeat"/>
    <property type="match status" value="2"/>
</dbReference>
<dbReference type="InterPro" id="IPR022385">
    <property type="entry name" value="Rhs_assc_core"/>
</dbReference>
<evidence type="ECO:0000313" key="3">
    <source>
        <dbReference type="Proteomes" id="UP000315700"/>
    </source>
</evidence>
<keyword evidence="2" id="KW-0378">Hydrolase</keyword>
<dbReference type="GO" id="GO:0004623">
    <property type="term" value="F:phospholipase A2 activity"/>
    <property type="evidence" value="ECO:0007669"/>
    <property type="project" value="InterPro"/>
</dbReference>
<dbReference type="GO" id="GO:0006644">
    <property type="term" value="P:phospholipid metabolic process"/>
    <property type="evidence" value="ECO:0007669"/>
    <property type="project" value="InterPro"/>
</dbReference>
<dbReference type="InterPro" id="IPR036444">
    <property type="entry name" value="PLipase_A2_dom_sf"/>
</dbReference>
<dbReference type="InterPro" id="IPR050708">
    <property type="entry name" value="T6SS_VgrG/RHS"/>
</dbReference>
<gene>
    <name evidence="2" type="primary">wapA</name>
    <name evidence="2" type="ORF">Pan44_53400</name>
</gene>
<name>A0A517SMB6_9PLAN</name>
<dbReference type="KEGG" id="ccos:Pan44_53400"/>
<dbReference type="NCBIfam" id="TIGR01643">
    <property type="entry name" value="YD_repeat_2x"/>
    <property type="match status" value="7"/>
</dbReference>
<accession>A0A517SMB6</accession>
<dbReference type="RefSeq" id="WP_145034641.1">
    <property type="nucleotide sequence ID" value="NZ_CP036271.1"/>
</dbReference>
<dbReference type="InParanoid" id="A0A517SMB6"/>
<dbReference type="EMBL" id="CP036271">
    <property type="protein sequence ID" value="QDT57272.1"/>
    <property type="molecule type" value="Genomic_DNA"/>
</dbReference>
<dbReference type="NCBIfam" id="TIGR03696">
    <property type="entry name" value="Rhs_assc_core"/>
    <property type="match status" value="1"/>
</dbReference>
<dbReference type="GO" id="GO:0050482">
    <property type="term" value="P:arachidonate secretion"/>
    <property type="evidence" value="ECO:0007669"/>
    <property type="project" value="InterPro"/>
</dbReference>
<reference evidence="2 3" key="1">
    <citation type="submission" date="2019-02" db="EMBL/GenBank/DDBJ databases">
        <title>Deep-cultivation of Planctomycetes and their phenomic and genomic characterization uncovers novel biology.</title>
        <authorList>
            <person name="Wiegand S."/>
            <person name="Jogler M."/>
            <person name="Boedeker C."/>
            <person name="Pinto D."/>
            <person name="Vollmers J."/>
            <person name="Rivas-Marin E."/>
            <person name="Kohn T."/>
            <person name="Peeters S.H."/>
            <person name="Heuer A."/>
            <person name="Rast P."/>
            <person name="Oberbeckmann S."/>
            <person name="Bunk B."/>
            <person name="Jeske O."/>
            <person name="Meyerdierks A."/>
            <person name="Storesund J.E."/>
            <person name="Kallscheuer N."/>
            <person name="Luecker S."/>
            <person name="Lage O.M."/>
            <person name="Pohl T."/>
            <person name="Merkel B.J."/>
            <person name="Hornburger P."/>
            <person name="Mueller R.-W."/>
            <person name="Bruemmer F."/>
            <person name="Labrenz M."/>
            <person name="Spormann A.M."/>
            <person name="Op den Camp H."/>
            <person name="Overmann J."/>
            <person name="Amann R."/>
            <person name="Jetten M.S.M."/>
            <person name="Mascher T."/>
            <person name="Medema M.H."/>
            <person name="Devos D.P."/>
            <person name="Kaster A.-K."/>
            <person name="Ovreas L."/>
            <person name="Rohde M."/>
            <person name="Galperin M.Y."/>
            <person name="Jogler C."/>
        </authorList>
    </citation>
    <scope>NUCLEOTIDE SEQUENCE [LARGE SCALE GENOMIC DNA]</scope>
    <source>
        <strain evidence="2 3">Pan44</strain>
    </source>
</reference>
<proteinExistence type="predicted"/>
<dbReference type="OrthoDB" id="291501at2"/>
<keyword evidence="3" id="KW-1185">Reference proteome</keyword>
<evidence type="ECO:0000313" key="2">
    <source>
        <dbReference type="EMBL" id="QDT57272.1"/>
    </source>
</evidence>
<dbReference type="Gene3D" id="2.180.10.10">
    <property type="entry name" value="RHS repeat-associated core"/>
    <property type="match status" value="3"/>
</dbReference>
<dbReference type="Proteomes" id="UP000315700">
    <property type="component" value="Chromosome"/>
</dbReference>
<dbReference type="InterPro" id="IPR031325">
    <property type="entry name" value="RHS_repeat"/>
</dbReference>
<organism evidence="2 3">
    <name type="scientific">Caulifigura coniformis</name>
    <dbReference type="NCBI Taxonomy" id="2527983"/>
    <lineage>
        <taxon>Bacteria</taxon>
        <taxon>Pseudomonadati</taxon>
        <taxon>Planctomycetota</taxon>
        <taxon>Planctomycetia</taxon>
        <taxon>Planctomycetales</taxon>
        <taxon>Planctomycetaceae</taxon>
        <taxon>Caulifigura</taxon>
    </lineage>
</organism>
<dbReference type="SUPFAM" id="SSF75011">
    <property type="entry name" value="3-carboxy-cis,cis-mucoante lactonizing enzyme"/>
    <property type="match status" value="1"/>
</dbReference>
<dbReference type="SUPFAM" id="SSF48619">
    <property type="entry name" value="Phospholipase A2, PLA2"/>
    <property type="match status" value="1"/>
</dbReference>
<dbReference type="InterPro" id="IPR006530">
    <property type="entry name" value="YD"/>
</dbReference>
<dbReference type="PANTHER" id="PTHR32305:SF15">
    <property type="entry name" value="PROTEIN RHSA-RELATED"/>
    <property type="match status" value="1"/>
</dbReference>
<protein>
    <submittedName>
        <fullName evidence="2">tRNA(Glu)-specific nuclease WapA</fullName>
        <ecNumber evidence="2">3.1.-.-</ecNumber>
    </submittedName>
</protein>
<sequence>MVGKIVRSSPFWSIVIFLGICVAAVLLTQRVHQPQPVYAQAPGDAPEEGTEISITQARQIVGMIVPYYCWNSVVAYFACGQCDGGLCPTFLSLLNLNNDPDGSCSGACTTTPTGDVPPRSPQFNTEGSEQDPFRNDITQYTSAGNSLIDTASANYIHYSDDYMGPGPTHVHLRRFHRFRNITEVPSFGPSCFSNYDVRLHLSMWQVADGYGFYTSGNTAGTLFDPTAMFEKHLYLDTSSNGTRYADNAYRSYKDITLTDSAGNAVTTPYSSGPLPSRTAATHAVLRTWTGESYWFELFENGELTVNSADEPWQPMDGRLVKILDQNGYGTTLTYKTWTSLELEEAPDRQWQIDEITDSYGQSLQFSYESTQVGGFWAVSQIDLPNSESLTYGYTGGILTDVTLPDGSEATISLTTDSTSNCGVFQFDDPGATGVHRRKKVHMHGAAGSWNGNLVSIAEYHVRLVINGEDEVSYLSIPYDWYSLIYEGRGRLKQATGGYAGMWSQSYITDNDWTVTVDPEMWEVNISYDTIGDTYSEVDGYYTTAGSTTPQGVTREFTRNADKSLASVNFEGDTLKEEWSYVNGIYGRRVSRYEDRLGRVTRYTYDSKGNMLTKEVGLKKQPGPEYQGYLDGYDAGFDDGNAMDPADDSTSNMDSNYVVGYEAGYAHGYDDGINTNGHGASSNPTSTAMVDAPTADHAVYEWEFYTAGSHVGLLSKSIDPNGNETDYAYDTNHRLDTITYPPDVAMGTRAVRDYTYDSAGRVIAITQPGGWGTSYDYDERNRVVKVEHADNSTERFIYGTGVDANLLVKHKNRAGVVTKYEYDDAGRKVKTIQAYSTMDLSDNETAITDPAIKTQAEFAYVNGTNTVRASLVSGDYRYNKFDYHHRVIESSVVANTAKTLTSKSNYVAAKLFNTEDPYGRKTYYAYDSQQAKLIRTIRCTVPSVSYADFTAVLAATRASENAENPTSLITDYVYDTQGQTLKVIDPRGVEHHKEYDSLGRVTADIRAAQWLGGAPTNCVARTEYDYDDASNVVATRHPRWFDSGDTNGYHKCVTTMTYTGRNLLKTRTEADGATEEATESFTYNLDAQQLTHVDFNGKTWTNTYGSCCGRLQTSADPLGHGTITNHDALGRVTHQAWVSDVSSHSSAWDNPIDAKTLKEVTTKYDARGRVAARTVWVNPLGAVNPNSVPIHNGAVAWMPMSMSGFSQSQVTSGTPEGLTTSYAYDDDLDDGAGLDDDFSTHLSGLALDDDSDGSAVLTTVHGHVPHWNSAAAITSSDLTYRTLTIRDGRGRTIRSVRLDSSDNAVERTTQVYDAVVSIGGYGDVVETTSTNLAGHSNKHRADGASRRIATIDGDSKLTSYKYNANGNRLKVRDPNSIGMDCTYDALGRDISCIDTASHGTAKQFDRAGNMVIQIDAKSSPASIAYDARNRKLSVTDRISAVTTWAWDANGNELSMTDAENQTTSYSYDDAGNRTSTTWPDHVTGQNPGDANCGITSVLYDALGRPVRTTDQQGDKITLHYDLAGRRYMREAWPLSSPAPETHVAYRDYFLWTADGQLVNALRATTDVDYTLIVMGYENGRKTSETLKFAGGQAYTVAMAYGTDGRVSQLTYPDSTIVDRTYNARGLLSTISYGGGTIDSRTYDDGGRLTSETLGNGLTVTTSYATGENLIASIANGVVGTYGYSWDANHNKTAETITGAMSGYGFTVPTGGYDDEDRLTAWERDDSGLDQAWSLSDVGDWNTFTENGTPQTRTHGNAHELTAIAANALTYDSKGNLTQDTTGRTYAWSIGNQLTSTTLSGTTVSYAYDALDRRIGRTTSGTTTHYVSNGDIVLAEYTSGTAASNSLRKYINASYVDEPVLLIDRTAAGGTGAGTDERLYYHRNQQYSITALTDNGGSVVERYHYTAHGRATIRDAAGTSVLSASNYDHSILFSGRSFDHIAGLYYFRARYYSDSLGRFISRDPRAYVDGSSLYQAYFGTSAGDPSGTATQCFNPCTPNGCGAAGSFFDPVPDRPLRNDFTPCCNLHDICYCQCGIAKEACDEMFFNCMRQVCDQRGLGRGRLICLGLARTYRNAVRDFGGDPFDKAQVLGCLN</sequence>